<name>W0F8I7_9BACT</name>
<dbReference type="InterPro" id="IPR011256">
    <property type="entry name" value="Reg_factor_effector_dom_sf"/>
</dbReference>
<evidence type="ECO:0000256" key="1">
    <source>
        <dbReference type="SAM" id="Phobius"/>
    </source>
</evidence>
<accession>W0F8I7</accession>
<dbReference type="EMBL" id="CP007035">
    <property type="protein sequence ID" value="AHF17769.1"/>
    <property type="molecule type" value="Genomic_DNA"/>
</dbReference>
<keyword evidence="1" id="KW-0812">Transmembrane</keyword>
<evidence type="ECO:0000313" key="2">
    <source>
        <dbReference type="EMBL" id="AHF17769.1"/>
    </source>
</evidence>
<keyword evidence="1" id="KW-1133">Transmembrane helix</keyword>
<reference evidence="2 3" key="1">
    <citation type="submission" date="2013-12" db="EMBL/GenBank/DDBJ databases">
        <authorList>
            <consortium name="DOE Joint Genome Institute"/>
            <person name="Eisen J."/>
            <person name="Huntemann M."/>
            <person name="Han J."/>
            <person name="Chen A."/>
            <person name="Kyrpides N."/>
            <person name="Mavromatis K."/>
            <person name="Markowitz V."/>
            <person name="Palaniappan K."/>
            <person name="Ivanova N."/>
            <person name="Schaumberg A."/>
            <person name="Pati A."/>
            <person name="Liolios K."/>
            <person name="Nordberg H.P."/>
            <person name="Cantor M.N."/>
            <person name="Hua S.X."/>
            <person name="Woyke T."/>
        </authorList>
    </citation>
    <scope>NUCLEOTIDE SEQUENCE [LARGE SCALE GENOMIC DNA]</scope>
    <source>
        <strain evidence="3">DSM 19437</strain>
    </source>
</reference>
<feature type="transmembrane region" description="Helical" evidence="1">
    <location>
        <begin position="15"/>
        <end position="33"/>
    </location>
</feature>
<dbReference type="STRING" id="929713.NIASO_13920"/>
<dbReference type="KEGG" id="nso:NIASO_13920"/>
<sequence length="342" mass="38835">MANNFFRPLYLRPGIIIQSKYLIFLFIVFETILFMKRAVFVTISFLILVVFIYSFVPARGGFEQTTPIGAPVSALRRYMATPGNLRQWWPGVFINDSTISYKNCRYQIKQISLSGLLFTVFSGKDSLQGSLQCQEMDQGKTPLLWNCTLHYSNNPVSKTNQLLRMSVFKNNIRELTQEVKRFFENPENIYGCKIVRQKVTDSVLLVTQRSFNHQPATAELYSIISDLKKYAKKYPVAVTNYPMLNINNAASSVFIATVALPIEKEIPTDPAFMIKKMVLGNILMVEVKGGPGAIAQHRKALLQFVNDNHLVSPAMPFASLVTDRAAAPDSTQWITRLYYPVY</sequence>
<keyword evidence="1" id="KW-0472">Membrane</keyword>
<proteinExistence type="predicted"/>
<dbReference type="AlphaFoldDB" id="W0F8I7"/>
<evidence type="ECO:0008006" key="4">
    <source>
        <dbReference type="Google" id="ProtNLM"/>
    </source>
</evidence>
<keyword evidence="3" id="KW-1185">Reference proteome</keyword>
<dbReference type="Proteomes" id="UP000003586">
    <property type="component" value="Chromosome"/>
</dbReference>
<organism evidence="2 3">
    <name type="scientific">Niabella soli DSM 19437</name>
    <dbReference type="NCBI Taxonomy" id="929713"/>
    <lineage>
        <taxon>Bacteria</taxon>
        <taxon>Pseudomonadati</taxon>
        <taxon>Bacteroidota</taxon>
        <taxon>Chitinophagia</taxon>
        <taxon>Chitinophagales</taxon>
        <taxon>Chitinophagaceae</taxon>
        <taxon>Niabella</taxon>
    </lineage>
</organism>
<dbReference type="HOGENOM" id="CLU_810934_0_0_10"/>
<gene>
    <name evidence="2" type="ORF">NIASO_13920</name>
</gene>
<protein>
    <recommendedName>
        <fullName evidence="4">GyrI-like small molecule binding domain-containing protein</fullName>
    </recommendedName>
</protein>
<evidence type="ECO:0000313" key="3">
    <source>
        <dbReference type="Proteomes" id="UP000003586"/>
    </source>
</evidence>
<dbReference type="Gene3D" id="3.20.80.10">
    <property type="entry name" value="Regulatory factor, effector binding domain"/>
    <property type="match status" value="1"/>
</dbReference>
<feature type="transmembrane region" description="Helical" evidence="1">
    <location>
        <begin position="38"/>
        <end position="56"/>
    </location>
</feature>